<evidence type="ECO:0000313" key="3">
    <source>
        <dbReference type="Proteomes" id="UP001295794"/>
    </source>
</evidence>
<evidence type="ECO:0000256" key="1">
    <source>
        <dbReference type="SAM" id="MobiDB-lite"/>
    </source>
</evidence>
<protein>
    <submittedName>
        <fullName evidence="2">Uncharacterized protein</fullName>
    </submittedName>
</protein>
<dbReference type="AlphaFoldDB" id="A0AAD2HVR1"/>
<feature type="region of interest" description="Disordered" evidence="1">
    <location>
        <begin position="1"/>
        <end position="22"/>
    </location>
</feature>
<feature type="compositionally biased region" description="Polar residues" evidence="1">
    <location>
        <begin position="9"/>
        <end position="19"/>
    </location>
</feature>
<keyword evidence="3" id="KW-1185">Reference proteome</keyword>
<proteinExistence type="predicted"/>
<dbReference type="Proteomes" id="UP001295794">
    <property type="component" value="Unassembled WGS sequence"/>
</dbReference>
<gene>
    <name evidence="2" type="ORF">MYCIT1_LOCUS33367</name>
</gene>
<evidence type="ECO:0000313" key="2">
    <source>
        <dbReference type="EMBL" id="CAK5281975.1"/>
    </source>
</evidence>
<accession>A0AAD2HVR1</accession>
<organism evidence="2 3">
    <name type="scientific">Mycena citricolor</name>
    <dbReference type="NCBI Taxonomy" id="2018698"/>
    <lineage>
        <taxon>Eukaryota</taxon>
        <taxon>Fungi</taxon>
        <taxon>Dikarya</taxon>
        <taxon>Basidiomycota</taxon>
        <taxon>Agaricomycotina</taxon>
        <taxon>Agaricomycetes</taxon>
        <taxon>Agaricomycetidae</taxon>
        <taxon>Agaricales</taxon>
        <taxon>Marasmiineae</taxon>
        <taxon>Mycenaceae</taxon>
        <taxon>Mycena</taxon>
    </lineage>
</organism>
<feature type="region of interest" description="Disordered" evidence="1">
    <location>
        <begin position="56"/>
        <end position="83"/>
    </location>
</feature>
<comment type="caution">
    <text evidence="2">The sequence shown here is derived from an EMBL/GenBank/DDBJ whole genome shotgun (WGS) entry which is preliminary data.</text>
</comment>
<reference evidence="2" key="1">
    <citation type="submission" date="2023-11" db="EMBL/GenBank/DDBJ databases">
        <authorList>
            <person name="De Vega J J."/>
            <person name="De Vega J J."/>
        </authorList>
    </citation>
    <scope>NUCLEOTIDE SEQUENCE</scope>
</reference>
<dbReference type="EMBL" id="CAVNYO010000444">
    <property type="protein sequence ID" value="CAK5281975.1"/>
    <property type="molecule type" value="Genomic_DNA"/>
</dbReference>
<sequence length="83" mass="9000">MPPSYIAGPTSQSGVSEVTSNDHRYTDGTEIILGNWLARTRTPRALLIQLLVNSAESPKGQGALEEWSKALPEPATRRLPKDG</sequence>
<name>A0AAD2HVR1_9AGAR</name>